<gene>
    <name evidence="3" type="ORF">ACFPZI_34335</name>
</gene>
<dbReference type="InterPro" id="IPR008813">
    <property type="entry name" value="Plasmid_replication_RepL"/>
</dbReference>
<dbReference type="EMBL" id="JBHSOA010000130">
    <property type="protein sequence ID" value="MFC5856647.1"/>
    <property type="molecule type" value="Genomic_DNA"/>
</dbReference>
<dbReference type="RefSeq" id="WP_381371078.1">
    <property type="nucleotide sequence ID" value="NZ_JBHSOA010000130.1"/>
</dbReference>
<dbReference type="InterPro" id="IPR012318">
    <property type="entry name" value="HTH_CRP"/>
</dbReference>
<dbReference type="Pfam" id="PF05732">
    <property type="entry name" value="RepL"/>
    <property type="match status" value="1"/>
</dbReference>
<protein>
    <submittedName>
        <fullName evidence="3">Replication/maintenance protein RepL</fullName>
    </submittedName>
</protein>
<reference evidence="4" key="1">
    <citation type="journal article" date="2019" name="Int. J. Syst. Evol. Microbiol.">
        <title>The Global Catalogue of Microorganisms (GCM) 10K type strain sequencing project: providing services to taxonomists for standard genome sequencing and annotation.</title>
        <authorList>
            <consortium name="The Broad Institute Genomics Platform"/>
            <consortium name="The Broad Institute Genome Sequencing Center for Infectious Disease"/>
            <person name="Wu L."/>
            <person name="Ma J."/>
        </authorList>
    </citation>
    <scope>NUCLEOTIDE SEQUENCE [LARGE SCALE GENOMIC DNA]</scope>
    <source>
        <strain evidence="4">JCM 10411</strain>
    </source>
</reference>
<evidence type="ECO:0000256" key="1">
    <source>
        <dbReference type="SAM" id="MobiDB-lite"/>
    </source>
</evidence>
<dbReference type="InterPro" id="IPR036390">
    <property type="entry name" value="WH_DNA-bd_sf"/>
</dbReference>
<dbReference type="Proteomes" id="UP001596180">
    <property type="component" value="Unassembled WGS sequence"/>
</dbReference>
<evidence type="ECO:0000313" key="4">
    <source>
        <dbReference type="Proteomes" id="UP001596180"/>
    </source>
</evidence>
<evidence type="ECO:0000313" key="3">
    <source>
        <dbReference type="EMBL" id="MFC5856647.1"/>
    </source>
</evidence>
<proteinExistence type="predicted"/>
<dbReference type="PROSITE" id="PS51063">
    <property type="entry name" value="HTH_CRP_2"/>
    <property type="match status" value="1"/>
</dbReference>
<feature type="region of interest" description="Disordered" evidence="1">
    <location>
        <begin position="82"/>
        <end position="136"/>
    </location>
</feature>
<accession>A0ABW1E6Y0</accession>
<dbReference type="InterPro" id="IPR036388">
    <property type="entry name" value="WH-like_DNA-bd_sf"/>
</dbReference>
<keyword evidence="4" id="KW-1185">Reference proteome</keyword>
<comment type="caution">
    <text evidence="3">The sequence shown here is derived from an EMBL/GenBank/DDBJ whole genome shotgun (WGS) entry which is preliminary data.</text>
</comment>
<evidence type="ECO:0000259" key="2">
    <source>
        <dbReference type="PROSITE" id="PS51063"/>
    </source>
</evidence>
<sequence>MLAQCIGRQREGWLRATHKKIADKLGVERSNVTRALGRLEGWHMLQRVDTGLIFVNPLLGFEGNGDVQHEVLEALRRGAPEGAFPELKAPPAPRSVQLEPHATMESGSTSRAALPPSISQVPRALAVSCRRPDPSE</sequence>
<dbReference type="SUPFAM" id="SSF46785">
    <property type="entry name" value="Winged helix' DNA-binding domain"/>
    <property type="match status" value="1"/>
</dbReference>
<name>A0ABW1E6Y0_9ACTN</name>
<dbReference type="Gene3D" id="1.10.10.10">
    <property type="entry name" value="Winged helix-like DNA-binding domain superfamily/Winged helix DNA-binding domain"/>
    <property type="match status" value="1"/>
</dbReference>
<feature type="domain" description="HTH crp-type" evidence="2">
    <location>
        <begin position="1"/>
        <end position="58"/>
    </location>
</feature>
<organism evidence="3 4">
    <name type="scientific">Streptomyces chlorus</name>
    <dbReference type="NCBI Taxonomy" id="887452"/>
    <lineage>
        <taxon>Bacteria</taxon>
        <taxon>Bacillati</taxon>
        <taxon>Actinomycetota</taxon>
        <taxon>Actinomycetes</taxon>
        <taxon>Kitasatosporales</taxon>
        <taxon>Streptomycetaceae</taxon>
        <taxon>Streptomyces</taxon>
    </lineage>
</organism>